<protein>
    <submittedName>
        <fullName evidence="1">Phenol hydroxylase</fullName>
    </submittedName>
</protein>
<dbReference type="EMBL" id="CP043869">
    <property type="protein sequence ID" value="QEQ98306.1"/>
    <property type="molecule type" value="Genomic_DNA"/>
</dbReference>
<proteinExistence type="predicted"/>
<dbReference type="InterPro" id="IPR010353">
    <property type="entry name" value="DmpK"/>
</dbReference>
<dbReference type="AlphaFoldDB" id="A0A5P1RGQ8"/>
<reference evidence="1 2" key="1">
    <citation type="journal article" date="2019" name="Biochem. Eng. J.">
        <title>Metabolic engineering of the marine bacteria Neptunomonas concharum for the production of acetoin and meso-2,3-butanediol from acetate.</title>
        <authorList>
            <person name="Li W."/>
            <person name="Pu N."/>
            <person name="Liu C.-X."/>
            <person name="Yuan Q.-P."/>
            <person name="Li Z.-J."/>
        </authorList>
    </citation>
    <scope>NUCLEOTIDE SEQUENCE [LARGE SCALE GENOMIC DNA]</scope>
    <source>
        <strain evidence="1 2">JCM17730</strain>
    </source>
</reference>
<dbReference type="OrthoDB" id="8564678at2"/>
<dbReference type="KEGG" id="ncu:F0U83_03000"/>
<gene>
    <name evidence="1" type="ORF">F0U83_03000</name>
</gene>
<accession>A0A5P1RGQ8</accession>
<dbReference type="Proteomes" id="UP000324760">
    <property type="component" value="Chromosome"/>
</dbReference>
<keyword evidence="2" id="KW-1185">Reference proteome</keyword>
<evidence type="ECO:0000313" key="2">
    <source>
        <dbReference type="Proteomes" id="UP000324760"/>
    </source>
</evidence>
<organism evidence="1 2">
    <name type="scientific">Neptunomonas concharum</name>
    <dbReference type="NCBI Taxonomy" id="1031538"/>
    <lineage>
        <taxon>Bacteria</taxon>
        <taxon>Pseudomonadati</taxon>
        <taxon>Pseudomonadota</taxon>
        <taxon>Gammaproteobacteria</taxon>
        <taxon>Oceanospirillales</taxon>
        <taxon>Oceanospirillaceae</taxon>
        <taxon>Neptunomonas</taxon>
    </lineage>
</organism>
<name>A0A5P1RGQ8_9GAMM</name>
<dbReference type="Pfam" id="PF06099">
    <property type="entry name" value="Phenol_hyd_sub"/>
    <property type="match status" value="1"/>
</dbReference>
<dbReference type="PIRSF" id="PIRSF000039">
    <property type="entry name" value="Phenol_monooxy_K"/>
    <property type="match status" value="1"/>
</dbReference>
<sequence length="83" mass="9906">MPEFKKFVRIRSPEGARFVEFDFAIGDPGLFVELIMPQRVFDDFCRNNHVLFMTDAQMAEVDADMEKWRYGYNTLMSRNHDHQ</sequence>
<evidence type="ECO:0000313" key="1">
    <source>
        <dbReference type="EMBL" id="QEQ98306.1"/>
    </source>
</evidence>